<dbReference type="SUPFAM" id="SSF54211">
    <property type="entry name" value="Ribosomal protein S5 domain 2-like"/>
    <property type="match status" value="1"/>
</dbReference>
<dbReference type="EMBL" id="AUWU02000006">
    <property type="protein sequence ID" value="KAH0572346.1"/>
    <property type="molecule type" value="Genomic_DNA"/>
</dbReference>
<organism evidence="1">
    <name type="scientific">Spironucleus salmonicida</name>
    <dbReference type="NCBI Taxonomy" id="348837"/>
    <lineage>
        <taxon>Eukaryota</taxon>
        <taxon>Metamonada</taxon>
        <taxon>Diplomonadida</taxon>
        <taxon>Hexamitidae</taxon>
        <taxon>Hexamitinae</taxon>
        <taxon>Spironucleus</taxon>
    </lineage>
</organism>
<name>V6LAD2_9EUKA</name>
<dbReference type="Gene3D" id="3.30.230.70">
    <property type="entry name" value="GHMP Kinase, N-terminal domain"/>
    <property type="match status" value="1"/>
</dbReference>
<dbReference type="InterPro" id="IPR027408">
    <property type="entry name" value="PNPase/RNase_PH_dom_sf"/>
</dbReference>
<reference evidence="1 2" key="1">
    <citation type="journal article" date="2014" name="PLoS Genet.">
        <title>The Genome of Spironucleus salmonicida Highlights a Fish Pathogen Adapted to Fluctuating Environments.</title>
        <authorList>
            <person name="Xu F."/>
            <person name="Jerlstrom-Hultqvist J."/>
            <person name="Einarsson E."/>
            <person name="Astvaldsson A."/>
            <person name="Svard S.G."/>
            <person name="Andersson J.O."/>
        </authorList>
    </citation>
    <scope>NUCLEOTIDE SEQUENCE</scope>
    <source>
        <strain evidence="2">ATCC 50377</strain>
    </source>
</reference>
<accession>V6LAD2</accession>
<keyword evidence="3" id="KW-1185">Reference proteome</keyword>
<protein>
    <submittedName>
        <fullName evidence="1">Uncharacterized protein</fullName>
    </submittedName>
</protein>
<dbReference type="Proteomes" id="UP000018208">
    <property type="component" value="Unassembled WGS sequence"/>
</dbReference>
<dbReference type="InterPro" id="IPR020568">
    <property type="entry name" value="Ribosomal_Su5_D2-typ_SF"/>
</dbReference>
<evidence type="ECO:0000313" key="2">
    <source>
        <dbReference type="EMBL" id="KAH0572346.1"/>
    </source>
</evidence>
<reference evidence="2" key="2">
    <citation type="submission" date="2020-12" db="EMBL/GenBank/DDBJ databases">
        <title>New Spironucleus salmonicida genome in near-complete chromosomes.</title>
        <authorList>
            <person name="Xu F."/>
            <person name="Kurt Z."/>
            <person name="Jimenez-Gonzalez A."/>
            <person name="Astvaldsson A."/>
            <person name="Andersson J.O."/>
            <person name="Svard S.G."/>
        </authorList>
    </citation>
    <scope>NUCLEOTIDE SEQUENCE</scope>
    <source>
        <strain evidence="2">ATCC 50377</strain>
    </source>
</reference>
<sequence length="178" mass="20080">MSISLNEIYFIEQMAKFSMRADGRDCDCYRDVFVMSNTAPKSEFSAFAKLGRTSVEFELLQLQEGSDLTHNIITNIQSQDKIYAAHLELLSAFVPENHVLHVKLLTGGSGIINCAVSVLTYWKIDLKFISLGKVNSTWLADPSEEEEKASRSIYIKVYNKQIIKVFGFGCDLPEVLKN</sequence>
<gene>
    <name evidence="1" type="ORF">SS50377_19127</name>
    <name evidence="2" type="ORF">SS50377_26556</name>
</gene>
<evidence type="ECO:0000313" key="1">
    <source>
        <dbReference type="EMBL" id="EST41410.1"/>
    </source>
</evidence>
<dbReference type="EMBL" id="KI546170">
    <property type="protein sequence ID" value="EST41410.1"/>
    <property type="molecule type" value="Genomic_DNA"/>
</dbReference>
<proteinExistence type="predicted"/>
<dbReference type="AlphaFoldDB" id="V6LAD2"/>
<evidence type="ECO:0000313" key="3">
    <source>
        <dbReference type="Proteomes" id="UP000018208"/>
    </source>
</evidence>
<dbReference type="VEuPathDB" id="GiardiaDB:SS50377_26556"/>